<organism evidence="2 3">
    <name type="scientific">Setaria viridis</name>
    <name type="common">Green bristlegrass</name>
    <name type="synonym">Setaria italica subsp. viridis</name>
    <dbReference type="NCBI Taxonomy" id="4556"/>
    <lineage>
        <taxon>Eukaryota</taxon>
        <taxon>Viridiplantae</taxon>
        <taxon>Streptophyta</taxon>
        <taxon>Embryophyta</taxon>
        <taxon>Tracheophyta</taxon>
        <taxon>Spermatophyta</taxon>
        <taxon>Magnoliopsida</taxon>
        <taxon>Liliopsida</taxon>
        <taxon>Poales</taxon>
        <taxon>Poaceae</taxon>
        <taxon>PACMAD clade</taxon>
        <taxon>Panicoideae</taxon>
        <taxon>Panicodae</taxon>
        <taxon>Paniceae</taxon>
        <taxon>Cenchrinae</taxon>
        <taxon>Setaria</taxon>
    </lineage>
</organism>
<dbReference type="Proteomes" id="UP000298652">
    <property type="component" value="Chromosome 4"/>
</dbReference>
<reference evidence="2" key="1">
    <citation type="submission" date="2019-03" db="EMBL/GenBank/DDBJ databases">
        <title>WGS assembly of Setaria viridis.</title>
        <authorList>
            <person name="Huang P."/>
            <person name="Jenkins J."/>
            <person name="Grimwood J."/>
            <person name="Barry K."/>
            <person name="Healey A."/>
            <person name="Mamidi S."/>
            <person name="Sreedasyam A."/>
            <person name="Shu S."/>
            <person name="Feldman M."/>
            <person name="Wu J."/>
            <person name="Yu Y."/>
            <person name="Chen C."/>
            <person name="Johnson J."/>
            <person name="Rokhsar D."/>
            <person name="Baxter I."/>
            <person name="Schmutz J."/>
            <person name="Brutnell T."/>
            <person name="Kellogg E."/>
        </authorList>
    </citation>
    <scope>NUCLEOTIDE SEQUENCE [LARGE SCALE GENOMIC DNA]</scope>
</reference>
<feature type="compositionally biased region" description="Basic and acidic residues" evidence="1">
    <location>
        <begin position="1"/>
        <end position="14"/>
    </location>
</feature>
<evidence type="ECO:0000256" key="1">
    <source>
        <dbReference type="SAM" id="MobiDB-lite"/>
    </source>
</evidence>
<sequence length="160" mass="17633">MELKENNHRQEEKRRGRRQRRHRRQDEKRRAAEDEPPPALAQPCSPPPAVAPPAMLLLRPPPTRICSAQPRADRRRQLPLRPTPHAHLLRRAARGLPLPATASPSHERAAASGRFLRPAVQRILRKTLELDDGGGSSPDLGGSSAGNGTSFLSEAADEGR</sequence>
<name>A0A4U6V628_SETVI</name>
<feature type="compositionally biased region" description="Basic and acidic residues" evidence="1">
    <location>
        <begin position="24"/>
        <end position="33"/>
    </location>
</feature>
<feature type="region of interest" description="Disordered" evidence="1">
    <location>
        <begin position="1"/>
        <end position="86"/>
    </location>
</feature>
<evidence type="ECO:0000313" key="3">
    <source>
        <dbReference type="Proteomes" id="UP000298652"/>
    </source>
</evidence>
<gene>
    <name evidence="2" type="ORF">SEVIR_4G224100v2</name>
</gene>
<evidence type="ECO:0000313" key="2">
    <source>
        <dbReference type="EMBL" id="TKW22369.1"/>
    </source>
</evidence>
<keyword evidence="3" id="KW-1185">Reference proteome</keyword>
<feature type="region of interest" description="Disordered" evidence="1">
    <location>
        <begin position="127"/>
        <end position="160"/>
    </location>
</feature>
<feature type="compositionally biased region" description="Pro residues" evidence="1">
    <location>
        <begin position="37"/>
        <end position="51"/>
    </location>
</feature>
<dbReference type="AlphaFoldDB" id="A0A4U6V628"/>
<dbReference type="Gramene" id="TKW22369">
    <property type="protein sequence ID" value="TKW22369"/>
    <property type="gene ID" value="SEVIR_4G224100v2"/>
</dbReference>
<proteinExistence type="predicted"/>
<dbReference type="EMBL" id="CM016555">
    <property type="protein sequence ID" value="TKW22369.1"/>
    <property type="molecule type" value="Genomic_DNA"/>
</dbReference>
<protein>
    <submittedName>
        <fullName evidence="2">Uncharacterized protein</fullName>
    </submittedName>
</protein>
<accession>A0A4U6V628</accession>